<organism evidence="1 2">
    <name type="scientific">Oidiodendron maius (strain Zn)</name>
    <dbReference type="NCBI Taxonomy" id="913774"/>
    <lineage>
        <taxon>Eukaryota</taxon>
        <taxon>Fungi</taxon>
        <taxon>Dikarya</taxon>
        <taxon>Ascomycota</taxon>
        <taxon>Pezizomycotina</taxon>
        <taxon>Leotiomycetes</taxon>
        <taxon>Leotiomycetes incertae sedis</taxon>
        <taxon>Myxotrichaceae</taxon>
        <taxon>Oidiodendron</taxon>
    </lineage>
</organism>
<gene>
    <name evidence="1" type="ORF">OIDMADRAFT_19621</name>
</gene>
<evidence type="ECO:0000313" key="2">
    <source>
        <dbReference type="Proteomes" id="UP000054321"/>
    </source>
</evidence>
<accession>A0A0C3GTR2</accession>
<sequence length="90" mass="9960">MCSSACTSHAHNFDAYAMFSSREDSTEDGGGCEVGCVGWKEVYIDIFNACPVPEAEIQRRDDDFSRLGANGRKLLLRNVIHPIVQPRIGK</sequence>
<dbReference type="InParanoid" id="A0A0C3GTR2"/>
<name>A0A0C3GTR2_OIDMZ</name>
<dbReference type="AlphaFoldDB" id="A0A0C3GTR2"/>
<proteinExistence type="predicted"/>
<protein>
    <submittedName>
        <fullName evidence="1">Uncharacterized protein</fullName>
    </submittedName>
</protein>
<keyword evidence="2" id="KW-1185">Reference proteome</keyword>
<dbReference type="Proteomes" id="UP000054321">
    <property type="component" value="Unassembled WGS sequence"/>
</dbReference>
<reference evidence="2" key="2">
    <citation type="submission" date="2015-01" db="EMBL/GenBank/DDBJ databases">
        <title>Evolutionary Origins and Diversification of the Mycorrhizal Mutualists.</title>
        <authorList>
            <consortium name="DOE Joint Genome Institute"/>
            <consortium name="Mycorrhizal Genomics Consortium"/>
            <person name="Kohler A."/>
            <person name="Kuo A."/>
            <person name="Nagy L.G."/>
            <person name="Floudas D."/>
            <person name="Copeland A."/>
            <person name="Barry K.W."/>
            <person name="Cichocki N."/>
            <person name="Veneault-Fourrey C."/>
            <person name="LaButti K."/>
            <person name="Lindquist E.A."/>
            <person name="Lipzen A."/>
            <person name="Lundell T."/>
            <person name="Morin E."/>
            <person name="Murat C."/>
            <person name="Riley R."/>
            <person name="Ohm R."/>
            <person name="Sun H."/>
            <person name="Tunlid A."/>
            <person name="Henrissat B."/>
            <person name="Grigoriev I.V."/>
            <person name="Hibbett D.S."/>
            <person name="Martin F."/>
        </authorList>
    </citation>
    <scope>NUCLEOTIDE SEQUENCE [LARGE SCALE GENOMIC DNA]</scope>
    <source>
        <strain evidence="2">Zn</strain>
    </source>
</reference>
<evidence type="ECO:0000313" key="1">
    <source>
        <dbReference type="EMBL" id="KIM99450.1"/>
    </source>
</evidence>
<reference evidence="1 2" key="1">
    <citation type="submission" date="2014-04" db="EMBL/GenBank/DDBJ databases">
        <authorList>
            <consortium name="DOE Joint Genome Institute"/>
            <person name="Kuo A."/>
            <person name="Martino E."/>
            <person name="Perotto S."/>
            <person name="Kohler A."/>
            <person name="Nagy L.G."/>
            <person name="Floudas D."/>
            <person name="Copeland A."/>
            <person name="Barry K.W."/>
            <person name="Cichocki N."/>
            <person name="Veneault-Fourrey C."/>
            <person name="LaButti K."/>
            <person name="Lindquist E.A."/>
            <person name="Lipzen A."/>
            <person name="Lundell T."/>
            <person name="Morin E."/>
            <person name="Murat C."/>
            <person name="Sun H."/>
            <person name="Tunlid A."/>
            <person name="Henrissat B."/>
            <person name="Grigoriev I.V."/>
            <person name="Hibbett D.S."/>
            <person name="Martin F."/>
            <person name="Nordberg H.P."/>
            <person name="Cantor M.N."/>
            <person name="Hua S.X."/>
        </authorList>
    </citation>
    <scope>NUCLEOTIDE SEQUENCE [LARGE SCALE GENOMIC DNA]</scope>
    <source>
        <strain evidence="1 2">Zn</strain>
    </source>
</reference>
<dbReference type="EMBL" id="KN832878">
    <property type="protein sequence ID" value="KIM99450.1"/>
    <property type="molecule type" value="Genomic_DNA"/>
</dbReference>
<dbReference type="HOGENOM" id="CLU_2441434_0_0_1"/>